<dbReference type="AlphaFoldDB" id="A0A8H7VT83"/>
<evidence type="ECO:0000313" key="2">
    <source>
        <dbReference type="EMBL" id="KAG2227918.1"/>
    </source>
</evidence>
<dbReference type="InterPro" id="IPR016040">
    <property type="entry name" value="NAD(P)-bd_dom"/>
</dbReference>
<dbReference type="Pfam" id="PF13460">
    <property type="entry name" value="NAD_binding_10"/>
    <property type="match status" value="1"/>
</dbReference>
<accession>A0A8H7VT83</accession>
<keyword evidence="3" id="KW-1185">Reference proteome</keyword>
<dbReference type="OrthoDB" id="275457at2759"/>
<dbReference type="Gene3D" id="3.40.50.720">
    <property type="entry name" value="NAD(P)-binding Rossmann-like Domain"/>
    <property type="match status" value="1"/>
</dbReference>
<gene>
    <name evidence="2" type="ORF">INT45_011941</name>
</gene>
<proteinExistence type="predicted"/>
<dbReference type="GO" id="GO:0005739">
    <property type="term" value="C:mitochondrion"/>
    <property type="evidence" value="ECO:0007669"/>
    <property type="project" value="TreeGrafter"/>
</dbReference>
<dbReference type="EMBL" id="JAEPRB010000003">
    <property type="protein sequence ID" value="KAG2227918.1"/>
    <property type="molecule type" value="Genomic_DNA"/>
</dbReference>
<dbReference type="InterPro" id="IPR036291">
    <property type="entry name" value="NAD(P)-bd_dom_sf"/>
</dbReference>
<organism evidence="2 3">
    <name type="scientific">Circinella minor</name>
    <dbReference type="NCBI Taxonomy" id="1195481"/>
    <lineage>
        <taxon>Eukaryota</taxon>
        <taxon>Fungi</taxon>
        <taxon>Fungi incertae sedis</taxon>
        <taxon>Mucoromycota</taxon>
        <taxon>Mucoromycotina</taxon>
        <taxon>Mucoromycetes</taxon>
        <taxon>Mucorales</taxon>
        <taxon>Lichtheimiaceae</taxon>
        <taxon>Circinella</taxon>
    </lineage>
</organism>
<dbReference type="Proteomes" id="UP000646827">
    <property type="component" value="Unassembled WGS sequence"/>
</dbReference>
<protein>
    <recommendedName>
        <fullName evidence="1">NAD(P)-binding domain-containing protein</fullName>
    </recommendedName>
</protein>
<dbReference type="GO" id="GO:0044877">
    <property type="term" value="F:protein-containing complex binding"/>
    <property type="evidence" value="ECO:0007669"/>
    <property type="project" value="TreeGrafter"/>
</dbReference>
<evidence type="ECO:0000259" key="1">
    <source>
        <dbReference type="Pfam" id="PF13460"/>
    </source>
</evidence>
<sequence length="378" mass="42282">MLATALLRQAGRRETAKVASMTQTRSIHDLTFRKKTGQTMFTHGRGGRSSTNGHIATVFGCTGFLARYVVNKLARQGTQVVVAYRDPDEARHLKVAGDLGQIIPLEFDLKNREQIMECVRHSDIVYNLVGRDYETKNFTFNDVHVEGSRLIAEAAAEAGVARFVQVSALNAAEDSTSAFLRTKYLGEQAVREVIPDATIARPGTMYGHEDRFLNRIGDGDGWQFWVNEGKAKIYPVSAIDVAQALEVMFLADSTAGKTYELYGPRAMTYQQIYELAREISMKPLPIRSLPLPIAKFAASLIDKLPYNQMISPDLIERMTLDDKPTPGALGFKDLYIEPVDLQNVGIHYLRRFRSNAVFDLPYEKGEGEVKKGLYHVID</sequence>
<dbReference type="PANTHER" id="PTHR12126">
    <property type="entry name" value="NADH-UBIQUINONE OXIDOREDUCTASE 39 KDA SUBUNIT-RELATED"/>
    <property type="match status" value="1"/>
</dbReference>
<dbReference type="InterPro" id="IPR051207">
    <property type="entry name" value="ComplexI_NDUFA9_subunit"/>
</dbReference>
<reference evidence="2 3" key="1">
    <citation type="submission" date="2020-12" db="EMBL/GenBank/DDBJ databases">
        <title>Metabolic potential, ecology and presence of endohyphal bacteria is reflected in genomic diversity of Mucoromycotina.</title>
        <authorList>
            <person name="Muszewska A."/>
            <person name="Okrasinska A."/>
            <person name="Steczkiewicz K."/>
            <person name="Drgas O."/>
            <person name="Orlowska M."/>
            <person name="Perlinska-Lenart U."/>
            <person name="Aleksandrzak-Piekarczyk T."/>
            <person name="Szatraj K."/>
            <person name="Zielenkiewicz U."/>
            <person name="Pilsyk S."/>
            <person name="Malc E."/>
            <person name="Mieczkowski P."/>
            <person name="Kruszewska J.S."/>
            <person name="Biernat P."/>
            <person name="Pawlowska J."/>
        </authorList>
    </citation>
    <scope>NUCLEOTIDE SEQUENCE [LARGE SCALE GENOMIC DNA]</scope>
    <source>
        <strain evidence="2 3">CBS 142.35</strain>
    </source>
</reference>
<comment type="caution">
    <text evidence="2">The sequence shown here is derived from an EMBL/GenBank/DDBJ whole genome shotgun (WGS) entry which is preliminary data.</text>
</comment>
<dbReference type="CDD" id="cd05271">
    <property type="entry name" value="NDUFA9_like_SDR_a"/>
    <property type="match status" value="1"/>
</dbReference>
<name>A0A8H7VT83_9FUNG</name>
<dbReference type="SUPFAM" id="SSF51735">
    <property type="entry name" value="NAD(P)-binding Rossmann-fold domains"/>
    <property type="match status" value="1"/>
</dbReference>
<dbReference type="PANTHER" id="PTHR12126:SF11">
    <property type="entry name" value="NADH DEHYDROGENASE [UBIQUINONE] 1 ALPHA SUBCOMPLEX SUBUNIT 9, MITOCHONDRIAL"/>
    <property type="match status" value="1"/>
</dbReference>
<evidence type="ECO:0000313" key="3">
    <source>
        <dbReference type="Proteomes" id="UP000646827"/>
    </source>
</evidence>
<feature type="domain" description="NAD(P)-binding" evidence="1">
    <location>
        <begin position="60"/>
        <end position="210"/>
    </location>
</feature>